<sequence length="110" mass="12135">MEASYSITSPSSEIETTITISQLSPNCILSCCVLFDRVSCLFYKGVDRNTWLGNSLPHMIIVVAVTAHDQSPPLCFAVESEMHALGEVVADSGGFDHVTNWWEKETNPKE</sequence>
<comment type="caution">
    <text evidence="1">The sequence shown here is derived from an EMBL/GenBank/DDBJ whole genome shotgun (WGS) entry which is preliminary data.</text>
</comment>
<accession>A0A498JVR4</accession>
<dbReference type="Proteomes" id="UP000290289">
    <property type="component" value="Chromosome 5"/>
</dbReference>
<organism evidence="1 2">
    <name type="scientific">Malus domestica</name>
    <name type="common">Apple</name>
    <name type="synonym">Pyrus malus</name>
    <dbReference type="NCBI Taxonomy" id="3750"/>
    <lineage>
        <taxon>Eukaryota</taxon>
        <taxon>Viridiplantae</taxon>
        <taxon>Streptophyta</taxon>
        <taxon>Embryophyta</taxon>
        <taxon>Tracheophyta</taxon>
        <taxon>Spermatophyta</taxon>
        <taxon>Magnoliopsida</taxon>
        <taxon>eudicotyledons</taxon>
        <taxon>Gunneridae</taxon>
        <taxon>Pentapetalae</taxon>
        <taxon>rosids</taxon>
        <taxon>fabids</taxon>
        <taxon>Rosales</taxon>
        <taxon>Rosaceae</taxon>
        <taxon>Amygdaloideae</taxon>
        <taxon>Maleae</taxon>
        <taxon>Malus</taxon>
    </lineage>
</organism>
<evidence type="ECO:0000313" key="2">
    <source>
        <dbReference type="Proteomes" id="UP000290289"/>
    </source>
</evidence>
<keyword evidence="2" id="KW-1185">Reference proteome</keyword>
<dbReference type="AlphaFoldDB" id="A0A498JVR4"/>
<dbReference type="EMBL" id="RDQH01000331">
    <property type="protein sequence ID" value="RXH99988.1"/>
    <property type="molecule type" value="Genomic_DNA"/>
</dbReference>
<reference evidence="1 2" key="1">
    <citation type="submission" date="2018-10" db="EMBL/GenBank/DDBJ databases">
        <title>A high-quality apple genome assembly.</title>
        <authorList>
            <person name="Hu J."/>
        </authorList>
    </citation>
    <scope>NUCLEOTIDE SEQUENCE [LARGE SCALE GENOMIC DNA]</scope>
    <source>
        <strain evidence="2">cv. HFTH1</strain>
        <tissue evidence="1">Young leaf</tissue>
    </source>
</reference>
<name>A0A498JVR4_MALDO</name>
<evidence type="ECO:0000313" key="1">
    <source>
        <dbReference type="EMBL" id="RXH99988.1"/>
    </source>
</evidence>
<protein>
    <submittedName>
        <fullName evidence="1">Uncharacterized protein</fullName>
    </submittedName>
</protein>
<gene>
    <name evidence="1" type="ORF">DVH24_030479</name>
</gene>
<proteinExistence type="predicted"/>